<dbReference type="InterPro" id="IPR011460">
    <property type="entry name" value="Lcl_C"/>
</dbReference>
<keyword evidence="4 6" id="KW-0732">Signal</keyword>
<dbReference type="GO" id="GO:0030313">
    <property type="term" value="C:cell envelope"/>
    <property type="evidence" value="ECO:0007669"/>
    <property type="project" value="UniProtKB-SubCell"/>
</dbReference>
<keyword evidence="3" id="KW-0963">Cytoplasm</keyword>
<name>A0A1T4NS09_9BACT</name>
<feature type="chain" id="PRO_5012052281" evidence="6">
    <location>
        <begin position="24"/>
        <end position="1209"/>
    </location>
</feature>
<keyword evidence="5" id="KW-1015">Disulfide bond</keyword>
<feature type="signal peptide" evidence="6">
    <location>
        <begin position="1"/>
        <end position="23"/>
    </location>
</feature>
<accession>A0A1T4NS09</accession>
<dbReference type="NCBIfam" id="NF012200">
    <property type="entry name" value="choice_anch_D"/>
    <property type="match status" value="2"/>
</dbReference>
<evidence type="ECO:0000256" key="5">
    <source>
        <dbReference type="ARBA" id="ARBA00023157"/>
    </source>
</evidence>
<dbReference type="InterPro" id="IPR013378">
    <property type="entry name" value="InlB-like_B-rpt"/>
</dbReference>
<evidence type="ECO:0000313" key="9">
    <source>
        <dbReference type="Proteomes" id="UP000190102"/>
    </source>
</evidence>
<dbReference type="Pfam" id="PF07603">
    <property type="entry name" value="Lcl_C"/>
    <property type="match status" value="2"/>
</dbReference>
<dbReference type="Gene3D" id="2.60.120.200">
    <property type="match status" value="1"/>
</dbReference>
<evidence type="ECO:0000256" key="2">
    <source>
        <dbReference type="ARBA" id="ARBA00004496"/>
    </source>
</evidence>
<dbReference type="InterPro" id="IPR013783">
    <property type="entry name" value="Ig-like_fold"/>
</dbReference>
<dbReference type="InterPro" id="IPR044060">
    <property type="entry name" value="Bacterial_rp_domain"/>
</dbReference>
<dbReference type="InterPro" id="IPR006558">
    <property type="entry name" value="LamG-like"/>
</dbReference>
<dbReference type="PANTHER" id="PTHR35812">
    <property type="entry name" value="LIPOPROTEIN"/>
    <property type="match status" value="1"/>
</dbReference>
<evidence type="ECO:0000256" key="6">
    <source>
        <dbReference type="SAM" id="SignalP"/>
    </source>
</evidence>
<evidence type="ECO:0000256" key="1">
    <source>
        <dbReference type="ARBA" id="ARBA00004196"/>
    </source>
</evidence>
<dbReference type="InterPro" id="IPR013320">
    <property type="entry name" value="ConA-like_dom_sf"/>
</dbReference>
<feature type="domain" description="LamG-like jellyroll fold" evidence="7">
    <location>
        <begin position="422"/>
        <end position="570"/>
    </location>
</feature>
<comment type="subcellular location">
    <subcellularLocation>
        <location evidence="1">Cell envelope</location>
    </subcellularLocation>
    <subcellularLocation>
        <location evidence="2">Cytoplasm</location>
    </subcellularLocation>
</comment>
<dbReference type="SUPFAM" id="SSF49899">
    <property type="entry name" value="Concanavalin A-like lectins/glucanases"/>
    <property type="match status" value="1"/>
</dbReference>
<sequence>MRQGKLMVLVLFTFLLVCNSALADRFVNLNDGTVLDATTNLRWLRDANCYSSYNGGGDLWDNDVNKANSLATGSCGLTDGSAAGDWHLPTFDELYSLIALPDNYRATNLINAGFTNVGAGYWTSTPNANDASEAWIINIGNGSSGTCGKENCYMRTWPVRNEQYWIQGSLVIGGKTGFGNQLLNSTSTGALTLINTGSNPLAITGITISGSNADQFSLALDAPDACSSLTPSLAASAKCTVTVKATPTSSGSKTATLTLATASGTKDLPLTVTGYAFTVTYAGNGQTSGSAPHDSTNYASGATVTVLGNSGALGKTGYNFNGWNSNTDGSGTNYNVGSAFTITSSVNLYAKWTAAMIVPSGLVSWWRAENDVQDLVSQNNGVATGVTYAAGEVGSAFSFNGTTDNITQGRTHKGIASSSASSSFTMEFWAKPTATITNLAASQTTSGYAGTSGQRYAIFPEMQDSTTEAGAGVSVGTNGIMVTEHAGDYLPAPLVYPLADGEIPTNGWLHIAVVYENQIPKLYINGVLKQTGLSSGRTVYPSSQFGGNSYGFYAGLLDELHIFNRALTVTEIQSIYSVGSAGFSTARINQVITFGEAPTIAVGGNGMVNVTSSSGLPVTLSSLTPAICTINSTVVSGIGQGTCTIAANQPALGIYNQATQTTQSFTIFAAIAPTLTTTAATAITTTSATLNATVNANYSSDTVSFEYGTTTAYGNTATISQSPVSGGTDVSVSAAISNLEFNKTYHYRIKAVNGVTGTTYGNDMAFTTSIRRFVDLADGTMLDTANSLRWLKKANCLGSATFSESNTKSAALASGACELVDGSVAGDWHAPTKTELESLVAAPDSYRYATLNSAGFSGVSGSLYWTSTDYGNGSVGFYYIVNMYSGGTIVDYDKNYLLWPVRTGTFVYSGLTASPAAIDFGSQPINAPVSRNITISNSGGYGNLVVSSITSGGSDSSRFSVGSGTCGAAPITLAPGASCTVSVIFTPATLGAKNATLNIASNGTTTATRNITLNGTGVAPTWPLTVSVSGSGSGTVTSDADHAGIGCPAMCQASFASGAVVTLSQYPSSISTFGGWSGACSSDPCVVTMDAAKNVTASFVLAPLAINKTYNNKAYQTLVDALTDLARSAVSGDELLLLGTSYDSAVSLNKGYILNGGWSATYQTKSDLPTTLNNGLTVTSGASTANTLEVRGQLLLQNGSLKVNGVVVK</sequence>
<gene>
    <name evidence="8" type="ORF">SAMN02745119_01709</name>
</gene>
<dbReference type="Proteomes" id="UP000190102">
    <property type="component" value="Unassembled WGS sequence"/>
</dbReference>
<proteinExistence type="predicted"/>
<dbReference type="OrthoDB" id="262245at2"/>
<dbReference type="Gene3D" id="2.60.40.4270">
    <property type="entry name" value="Listeria-Bacteroides repeat domain"/>
    <property type="match status" value="1"/>
</dbReference>
<dbReference type="EMBL" id="FUWR01000008">
    <property type="protein sequence ID" value="SJZ82091.1"/>
    <property type="molecule type" value="Genomic_DNA"/>
</dbReference>
<dbReference type="GO" id="GO:0005737">
    <property type="term" value="C:cytoplasm"/>
    <property type="evidence" value="ECO:0007669"/>
    <property type="project" value="UniProtKB-SubCell"/>
</dbReference>
<dbReference type="AlphaFoldDB" id="A0A1T4NS09"/>
<dbReference type="SMART" id="SM00560">
    <property type="entry name" value="LamGL"/>
    <property type="match status" value="1"/>
</dbReference>
<dbReference type="PANTHER" id="PTHR35812:SF1">
    <property type="entry name" value="LIPOPROTEIN"/>
    <property type="match status" value="1"/>
</dbReference>
<organism evidence="8 9">
    <name type="scientific">Trichlorobacter thiogenes</name>
    <dbReference type="NCBI Taxonomy" id="115783"/>
    <lineage>
        <taxon>Bacteria</taxon>
        <taxon>Pseudomonadati</taxon>
        <taxon>Thermodesulfobacteriota</taxon>
        <taxon>Desulfuromonadia</taxon>
        <taxon>Geobacterales</taxon>
        <taxon>Geobacteraceae</taxon>
        <taxon>Trichlorobacter</taxon>
    </lineage>
</organism>
<evidence type="ECO:0000259" key="7">
    <source>
        <dbReference type="SMART" id="SM00560"/>
    </source>
</evidence>
<protein>
    <submittedName>
        <fullName evidence="8">Abnormal spindle-like microcephaly-assoc'd, ASPM-SPD-2-Hydin</fullName>
    </submittedName>
</protein>
<dbReference type="RefSeq" id="WP_078790011.1">
    <property type="nucleotide sequence ID" value="NZ_FUWR01000008.1"/>
</dbReference>
<dbReference type="STRING" id="115783.SAMN02745119_01709"/>
<dbReference type="Pfam" id="PF18998">
    <property type="entry name" value="Flg_new_2"/>
    <property type="match status" value="1"/>
</dbReference>
<dbReference type="Pfam" id="PF13385">
    <property type="entry name" value="Laminin_G_3"/>
    <property type="match status" value="1"/>
</dbReference>
<evidence type="ECO:0000256" key="3">
    <source>
        <dbReference type="ARBA" id="ARBA00022490"/>
    </source>
</evidence>
<dbReference type="InterPro" id="IPR031549">
    <property type="entry name" value="ASH"/>
</dbReference>
<evidence type="ECO:0000313" key="8">
    <source>
        <dbReference type="EMBL" id="SJZ82091.1"/>
    </source>
</evidence>
<reference evidence="9" key="1">
    <citation type="submission" date="2017-02" db="EMBL/GenBank/DDBJ databases">
        <authorList>
            <person name="Varghese N."/>
            <person name="Submissions S."/>
        </authorList>
    </citation>
    <scope>NUCLEOTIDE SEQUENCE [LARGE SCALE GENOMIC DNA]</scope>
    <source>
        <strain evidence="9">ATCC BAA-34</strain>
    </source>
</reference>
<dbReference type="Pfam" id="PF15780">
    <property type="entry name" value="ASH"/>
    <property type="match status" value="1"/>
</dbReference>
<dbReference type="InterPro" id="IPR042229">
    <property type="entry name" value="Listeria/Bacterioides_rpt_sf"/>
</dbReference>
<evidence type="ECO:0000256" key="4">
    <source>
        <dbReference type="ARBA" id="ARBA00022729"/>
    </source>
</evidence>
<keyword evidence="9" id="KW-1185">Reference proteome</keyword>
<dbReference type="Gene3D" id="2.60.40.10">
    <property type="entry name" value="Immunoglobulins"/>
    <property type="match status" value="2"/>
</dbReference>
<dbReference type="Pfam" id="PF09479">
    <property type="entry name" value="Flg_new"/>
    <property type="match status" value="1"/>
</dbReference>